<sequence>MIKRILGIAIPLMTCATLFAQDYVMFQTQYLELRNGQHSALQAGVMKHNKKYHDGSDGPKAYIWYVSAGPYAGQYNWAVGPSKFADMDQPLSAAHIKDWENNVEKYARSHGHTFMMRDEEMTYNPKNETVGENILMKRIPIKNGQEHVEAVEEAVQKIARALRRTRSNIARRVYRKAFPDGHQEIMLVYPFSSWSEFEGGVRGLPEGFQDSYEKIYGKGNFRKEVMDVLSTHSDGITQEIMTMVK</sequence>
<protein>
    <submittedName>
        <fullName evidence="1">Uncharacterized protein</fullName>
    </submittedName>
</protein>
<gene>
    <name evidence="1" type="ORF">METZ01_LOCUS198908</name>
</gene>
<accession>A0A382E7I3</accession>
<reference evidence="1" key="1">
    <citation type="submission" date="2018-05" db="EMBL/GenBank/DDBJ databases">
        <authorList>
            <person name="Lanie J.A."/>
            <person name="Ng W.-L."/>
            <person name="Kazmierczak K.M."/>
            <person name="Andrzejewski T.M."/>
            <person name="Davidsen T.M."/>
            <person name="Wayne K.J."/>
            <person name="Tettelin H."/>
            <person name="Glass J.I."/>
            <person name="Rusch D."/>
            <person name="Podicherti R."/>
            <person name="Tsui H.-C.T."/>
            <person name="Winkler M.E."/>
        </authorList>
    </citation>
    <scope>NUCLEOTIDE SEQUENCE</scope>
</reference>
<dbReference type="EMBL" id="UINC01042858">
    <property type="protein sequence ID" value="SVB46054.1"/>
    <property type="molecule type" value="Genomic_DNA"/>
</dbReference>
<evidence type="ECO:0000313" key="1">
    <source>
        <dbReference type="EMBL" id="SVB46054.1"/>
    </source>
</evidence>
<name>A0A382E7I3_9ZZZZ</name>
<organism evidence="1">
    <name type="scientific">marine metagenome</name>
    <dbReference type="NCBI Taxonomy" id="408172"/>
    <lineage>
        <taxon>unclassified sequences</taxon>
        <taxon>metagenomes</taxon>
        <taxon>ecological metagenomes</taxon>
    </lineage>
</organism>
<dbReference type="AlphaFoldDB" id="A0A382E7I3"/>
<proteinExistence type="predicted"/>